<evidence type="ECO:0000313" key="1">
    <source>
        <dbReference type="EMBL" id="MFG3013634.1"/>
    </source>
</evidence>
<protein>
    <submittedName>
        <fullName evidence="1">Uncharacterized protein</fullName>
    </submittedName>
</protein>
<organism evidence="1 2">
    <name type="scientific">Streptomyces cinerochromogenes</name>
    <dbReference type="NCBI Taxonomy" id="66422"/>
    <lineage>
        <taxon>Bacteria</taxon>
        <taxon>Bacillati</taxon>
        <taxon>Actinomycetota</taxon>
        <taxon>Actinomycetes</taxon>
        <taxon>Kitasatosporales</taxon>
        <taxon>Streptomycetaceae</taxon>
        <taxon>Streptomyces</taxon>
    </lineage>
</organism>
<dbReference type="Proteomes" id="UP001604267">
    <property type="component" value="Unassembled WGS sequence"/>
</dbReference>
<keyword evidence="2" id="KW-1185">Reference proteome</keyword>
<dbReference type="RefSeq" id="WP_392819590.1">
    <property type="nucleotide sequence ID" value="NZ_JBICYV010000012.1"/>
</dbReference>
<name>A0ABW7B8W9_9ACTN</name>
<reference evidence="1 2" key="1">
    <citation type="submission" date="2024-10" db="EMBL/GenBank/DDBJ databases">
        <title>The Natural Products Discovery Center: Release of the First 8490 Sequenced Strains for Exploring Actinobacteria Biosynthetic Diversity.</title>
        <authorList>
            <person name="Kalkreuter E."/>
            <person name="Kautsar S.A."/>
            <person name="Yang D."/>
            <person name="Bader C.D."/>
            <person name="Teijaro C.N."/>
            <person name="Fluegel L."/>
            <person name="Davis C.M."/>
            <person name="Simpson J.R."/>
            <person name="Lauterbach L."/>
            <person name="Steele A.D."/>
            <person name="Gui C."/>
            <person name="Meng S."/>
            <person name="Li G."/>
            <person name="Viehrig K."/>
            <person name="Ye F."/>
            <person name="Su P."/>
            <person name="Kiefer A.F."/>
            <person name="Nichols A."/>
            <person name="Cepeda A.J."/>
            <person name="Yan W."/>
            <person name="Fan B."/>
            <person name="Jiang Y."/>
            <person name="Adhikari A."/>
            <person name="Zheng C.-J."/>
            <person name="Schuster L."/>
            <person name="Cowan T.M."/>
            <person name="Smanski M.J."/>
            <person name="Chevrette M.G."/>
            <person name="De Carvalho L.P.S."/>
            <person name="Shen B."/>
        </authorList>
    </citation>
    <scope>NUCLEOTIDE SEQUENCE [LARGE SCALE GENOMIC DNA]</scope>
    <source>
        <strain evidence="1 2">NPDC048320</strain>
    </source>
</reference>
<dbReference type="EMBL" id="JBICYV010000012">
    <property type="protein sequence ID" value="MFG3013634.1"/>
    <property type="molecule type" value="Genomic_DNA"/>
</dbReference>
<sequence length="136" mass="15063">MTRLLSETDLLVTTGGQNALMTALEARYDEPAASWPGTRPTTRPPQWLPSVSAEFHRTARPAATCSGRPCWRDERLQPIPTYGHPVSYQSYLLPPGRLVGLLEQVGVVVTARLEQEPGKRVDTAPTCLPTRRLEKT</sequence>
<gene>
    <name evidence="1" type="ORF">ACGFZB_24890</name>
</gene>
<proteinExistence type="predicted"/>
<evidence type="ECO:0000313" key="2">
    <source>
        <dbReference type="Proteomes" id="UP001604267"/>
    </source>
</evidence>
<comment type="caution">
    <text evidence="1">The sequence shown here is derived from an EMBL/GenBank/DDBJ whole genome shotgun (WGS) entry which is preliminary data.</text>
</comment>
<accession>A0ABW7B8W9</accession>